<protein>
    <submittedName>
        <fullName evidence="3">Endonuclease domain-containing protein</fullName>
    </submittedName>
</protein>
<evidence type="ECO:0000259" key="2">
    <source>
        <dbReference type="Pfam" id="PF04480"/>
    </source>
</evidence>
<dbReference type="KEGG" id="tbv:H9L17_09850"/>
<evidence type="ECO:0000313" key="3">
    <source>
        <dbReference type="EMBL" id="QNN48192.1"/>
    </source>
</evidence>
<feature type="domain" description="DUF559" evidence="2">
    <location>
        <begin position="2"/>
        <end position="105"/>
    </location>
</feature>
<dbReference type="EMBL" id="CP060711">
    <property type="protein sequence ID" value="QNN48192.1"/>
    <property type="molecule type" value="Genomic_DNA"/>
</dbReference>
<feature type="region of interest" description="Disordered" evidence="1">
    <location>
        <begin position="104"/>
        <end position="128"/>
    </location>
</feature>
<dbReference type="PANTHER" id="PTHR38590">
    <property type="entry name" value="BLL0828 PROTEIN"/>
    <property type="match status" value="1"/>
</dbReference>
<dbReference type="SUPFAM" id="SSF52980">
    <property type="entry name" value="Restriction endonuclease-like"/>
    <property type="match status" value="1"/>
</dbReference>
<accession>A0A7G9QXW7</accession>
<organism evidence="3 4">
    <name type="scientific">Thermomonas brevis</name>
    <dbReference type="NCBI Taxonomy" id="215691"/>
    <lineage>
        <taxon>Bacteria</taxon>
        <taxon>Pseudomonadati</taxon>
        <taxon>Pseudomonadota</taxon>
        <taxon>Gammaproteobacteria</taxon>
        <taxon>Lysobacterales</taxon>
        <taxon>Lysobacteraceae</taxon>
        <taxon>Thermomonas</taxon>
    </lineage>
</organism>
<dbReference type="GO" id="GO:0004519">
    <property type="term" value="F:endonuclease activity"/>
    <property type="evidence" value="ECO:0007669"/>
    <property type="project" value="UniProtKB-KW"/>
</dbReference>
<dbReference type="InterPro" id="IPR047216">
    <property type="entry name" value="Endonuclease_DUF559_bact"/>
</dbReference>
<name>A0A7G9QXW7_9GAMM</name>
<dbReference type="AlphaFoldDB" id="A0A7G9QXW7"/>
<dbReference type="Gene3D" id="3.40.960.10">
    <property type="entry name" value="VSR Endonuclease"/>
    <property type="match status" value="1"/>
</dbReference>
<reference evidence="3 4" key="1">
    <citation type="submission" date="2020-08" db="EMBL/GenBank/DDBJ databases">
        <title>Genome sequence of Thermomonas brevis KACC 16975T.</title>
        <authorList>
            <person name="Hyun D.-W."/>
            <person name="Bae J.-W."/>
        </authorList>
    </citation>
    <scope>NUCLEOTIDE SEQUENCE [LARGE SCALE GENOMIC DNA]</scope>
    <source>
        <strain evidence="3 4">KACC 16975</strain>
    </source>
</reference>
<keyword evidence="3" id="KW-0540">Nuclease</keyword>
<proteinExistence type="predicted"/>
<dbReference type="Proteomes" id="UP000515977">
    <property type="component" value="Chromosome"/>
</dbReference>
<dbReference type="InterPro" id="IPR011335">
    <property type="entry name" value="Restrct_endonuc-II-like"/>
</dbReference>
<dbReference type="PANTHER" id="PTHR38590:SF1">
    <property type="entry name" value="BLL0828 PROTEIN"/>
    <property type="match status" value="1"/>
</dbReference>
<dbReference type="CDD" id="cd01038">
    <property type="entry name" value="Endonuclease_DUF559"/>
    <property type="match status" value="1"/>
</dbReference>
<keyword evidence="4" id="KW-1185">Reference proteome</keyword>
<keyword evidence="3" id="KW-0255">Endonuclease</keyword>
<dbReference type="Pfam" id="PF04480">
    <property type="entry name" value="DUF559"/>
    <property type="match status" value="1"/>
</dbReference>
<dbReference type="InterPro" id="IPR007569">
    <property type="entry name" value="DUF559"/>
</dbReference>
<gene>
    <name evidence="3" type="ORF">H9L17_09850</name>
</gene>
<feature type="compositionally biased region" description="Basic and acidic residues" evidence="1">
    <location>
        <begin position="117"/>
        <end position="128"/>
    </location>
</feature>
<evidence type="ECO:0000313" key="4">
    <source>
        <dbReference type="Proteomes" id="UP000515977"/>
    </source>
</evidence>
<sequence>MRRRARELRNNATDAERHLWRHLRLQQMAGFRFRRQVPIAGFIADFLCPRTHLIIELDGGQHVEQANADEARTRALSALGYRVLRYWNDDVLLRTQDVLEDILRHANSTPPQPSPSLREREGDKGERE</sequence>
<evidence type="ECO:0000256" key="1">
    <source>
        <dbReference type="SAM" id="MobiDB-lite"/>
    </source>
</evidence>
<keyword evidence="3" id="KW-0378">Hydrolase</keyword>